<dbReference type="InterPro" id="IPR014284">
    <property type="entry name" value="RNA_pol_sigma-70_dom"/>
</dbReference>
<sequence>MREERRGAMDFEEQLIRQILTGEEEAFRLLVEKYKAYVFAVIFSFVQEKDQAENVAQEVFLQVFRSLPQYRFHSFKSWIGKIAVRKAIDWRRARVRLSREEFSGDPGTAGERVWALTPSPEDIFFQKEQEARVRKVCGRLPEIYGNVLIKFYFQEKSYQEIAKEEGTTVKTVESRLYRARILFRKKWEEGA</sequence>
<keyword evidence="8" id="KW-1185">Reference proteome</keyword>
<protein>
    <recommendedName>
        <fullName evidence="9">RNA polymerase sigma factor</fullName>
    </recommendedName>
</protein>
<dbReference type="GO" id="GO:0003677">
    <property type="term" value="F:DNA binding"/>
    <property type="evidence" value="ECO:0007669"/>
    <property type="project" value="InterPro"/>
</dbReference>
<dbReference type="InterPro" id="IPR039425">
    <property type="entry name" value="RNA_pol_sigma-70-like"/>
</dbReference>
<dbReference type="Proteomes" id="UP000323521">
    <property type="component" value="Chromosome"/>
</dbReference>
<keyword evidence="2" id="KW-0805">Transcription regulation</keyword>
<keyword evidence="4" id="KW-0804">Transcription</keyword>
<dbReference type="Gene3D" id="1.10.1740.10">
    <property type="match status" value="1"/>
</dbReference>
<dbReference type="InterPro" id="IPR013249">
    <property type="entry name" value="RNA_pol_sigma70_r4_t2"/>
</dbReference>
<dbReference type="EMBL" id="CP017634">
    <property type="protein sequence ID" value="ATW28730.1"/>
    <property type="molecule type" value="Genomic_DNA"/>
</dbReference>
<dbReference type="SUPFAM" id="SSF88946">
    <property type="entry name" value="Sigma2 domain of RNA polymerase sigma factors"/>
    <property type="match status" value="1"/>
</dbReference>
<dbReference type="CDD" id="cd06171">
    <property type="entry name" value="Sigma70_r4"/>
    <property type="match status" value="1"/>
</dbReference>
<evidence type="ECO:0000259" key="6">
    <source>
        <dbReference type="Pfam" id="PF08281"/>
    </source>
</evidence>
<dbReference type="NCBIfam" id="TIGR02937">
    <property type="entry name" value="sigma70-ECF"/>
    <property type="match status" value="1"/>
</dbReference>
<evidence type="ECO:0000256" key="3">
    <source>
        <dbReference type="ARBA" id="ARBA00023082"/>
    </source>
</evidence>
<name>A0A3G1L245_FORW1</name>
<gene>
    <name evidence="7" type="ORF">DCMF_18620</name>
</gene>
<dbReference type="Pfam" id="PF04542">
    <property type="entry name" value="Sigma70_r2"/>
    <property type="match status" value="1"/>
</dbReference>
<dbReference type="PANTHER" id="PTHR43133">
    <property type="entry name" value="RNA POLYMERASE ECF-TYPE SIGMA FACTO"/>
    <property type="match status" value="1"/>
</dbReference>
<proteinExistence type="inferred from homology"/>
<dbReference type="InterPro" id="IPR013324">
    <property type="entry name" value="RNA_pol_sigma_r3/r4-like"/>
</dbReference>
<evidence type="ECO:0000256" key="2">
    <source>
        <dbReference type="ARBA" id="ARBA00023015"/>
    </source>
</evidence>
<dbReference type="KEGG" id="fwa:DCMF_18620"/>
<evidence type="ECO:0000256" key="1">
    <source>
        <dbReference type="ARBA" id="ARBA00010641"/>
    </source>
</evidence>
<dbReference type="Pfam" id="PF08281">
    <property type="entry name" value="Sigma70_r4_2"/>
    <property type="match status" value="1"/>
</dbReference>
<reference evidence="7 8" key="1">
    <citation type="submission" date="2016-10" db="EMBL/GenBank/DDBJ databases">
        <title>Complete Genome Sequence of Peptococcaceae strain DCMF.</title>
        <authorList>
            <person name="Edwards R.J."/>
            <person name="Holland S.I."/>
            <person name="Deshpande N.P."/>
            <person name="Wong Y.K."/>
            <person name="Ertan H."/>
            <person name="Manefield M."/>
            <person name="Russell T.L."/>
            <person name="Lee M.J."/>
        </authorList>
    </citation>
    <scope>NUCLEOTIDE SEQUENCE [LARGE SCALE GENOMIC DNA]</scope>
    <source>
        <strain evidence="7 8">DCMF</strain>
    </source>
</reference>
<evidence type="ECO:0008006" key="9">
    <source>
        <dbReference type="Google" id="ProtNLM"/>
    </source>
</evidence>
<evidence type="ECO:0000259" key="5">
    <source>
        <dbReference type="Pfam" id="PF04542"/>
    </source>
</evidence>
<evidence type="ECO:0000313" key="7">
    <source>
        <dbReference type="EMBL" id="ATW28730.1"/>
    </source>
</evidence>
<evidence type="ECO:0000313" key="8">
    <source>
        <dbReference type="Proteomes" id="UP000323521"/>
    </source>
</evidence>
<dbReference type="InterPro" id="IPR036388">
    <property type="entry name" value="WH-like_DNA-bd_sf"/>
</dbReference>
<dbReference type="Gene3D" id="1.10.10.10">
    <property type="entry name" value="Winged helix-like DNA-binding domain superfamily/Winged helix DNA-binding domain"/>
    <property type="match status" value="1"/>
</dbReference>
<keyword evidence="3" id="KW-0731">Sigma factor</keyword>
<organism evidence="7 8">
    <name type="scientific">Formimonas warabiya</name>
    <dbReference type="NCBI Taxonomy" id="1761012"/>
    <lineage>
        <taxon>Bacteria</taxon>
        <taxon>Bacillati</taxon>
        <taxon>Bacillota</taxon>
        <taxon>Clostridia</taxon>
        <taxon>Eubacteriales</taxon>
        <taxon>Peptococcaceae</taxon>
        <taxon>Candidatus Formimonas</taxon>
    </lineage>
</organism>
<comment type="similarity">
    <text evidence="1">Belongs to the sigma-70 factor family. ECF subfamily.</text>
</comment>
<evidence type="ECO:0000256" key="4">
    <source>
        <dbReference type="ARBA" id="ARBA00023163"/>
    </source>
</evidence>
<dbReference type="GO" id="GO:0006352">
    <property type="term" value="P:DNA-templated transcription initiation"/>
    <property type="evidence" value="ECO:0007669"/>
    <property type="project" value="InterPro"/>
</dbReference>
<feature type="domain" description="RNA polymerase sigma-70 region 2" evidence="5">
    <location>
        <begin position="30"/>
        <end position="95"/>
    </location>
</feature>
<dbReference type="SUPFAM" id="SSF88659">
    <property type="entry name" value="Sigma3 and sigma4 domains of RNA polymerase sigma factors"/>
    <property type="match status" value="1"/>
</dbReference>
<accession>A0A3G1L245</accession>
<dbReference type="GO" id="GO:0016987">
    <property type="term" value="F:sigma factor activity"/>
    <property type="evidence" value="ECO:0007669"/>
    <property type="project" value="UniProtKB-KW"/>
</dbReference>
<dbReference type="InterPro" id="IPR013325">
    <property type="entry name" value="RNA_pol_sigma_r2"/>
</dbReference>
<dbReference type="AlphaFoldDB" id="A0A3G1L245"/>
<feature type="domain" description="RNA polymerase sigma factor 70 region 4 type 2" evidence="6">
    <location>
        <begin position="138"/>
        <end position="180"/>
    </location>
</feature>
<dbReference type="InterPro" id="IPR007627">
    <property type="entry name" value="RNA_pol_sigma70_r2"/>
</dbReference>
<dbReference type="PANTHER" id="PTHR43133:SF60">
    <property type="entry name" value="RNA POLYMERASE SIGMA FACTOR SIGV"/>
    <property type="match status" value="1"/>
</dbReference>